<dbReference type="Proteomes" id="UP000541558">
    <property type="component" value="Unassembled WGS sequence"/>
</dbReference>
<feature type="region of interest" description="Disordered" evidence="1">
    <location>
        <begin position="352"/>
        <end position="472"/>
    </location>
</feature>
<keyword evidence="2" id="KW-0812">Transmembrane</keyword>
<dbReference type="OrthoDB" id="3359595at2759"/>
<evidence type="ECO:0000256" key="1">
    <source>
        <dbReference type="SAM" id="MobiDB-lite"/>
    </source>
</evidence>
<feature type="compositionally biased region" description="Polar residues" evidence="1">
    <location>
        <begin position="443"/>
        <end position="460"/>
    </location>
</feature>
<evidence type="ECO:0000313" key="4">
    <source>
        <dbReference type="EMBL" id="KAF5317417.1"/>
    </source>
</evidence>
<evidence type="ECO:0000256" key="3">
    <source>
        <dbReference type="SAM" id="SignalP"/>
    </source>
</evidence>
<keyword evidence="2" id="KW-1133">Transmembrane helix</keyword>
<feature type="transmembrane region" description="Helical" evidence="2">
    <location>
        <begin position="109"/>
        <end position="126"/>
    </location>
</feature>
<accession>A0A8H5B6F4</accession>
<keyword evidence="2" id="KW-0472">Membrane</keyword>
<protein>
    <recommendedName>
        <fullName evidence="6">DUF4203 domain-containing protein</fullName>
    </recommendedName>
</protein>
<feature type="transmembrane region" description="Helical" evidence="2">
    <location>
        <begin position="220"/>
        <end position="240"/>
    </location>
</feature>
<organism evidence="4 5">
    <name type="scientific">Ephemerocybe angulata</name>
    <dbReference type="NCBI Taxonomy" id="980116"/>
    <lineage>
        <taxon>Eukaryota</taxon>
        <taxon>Fungi</taxon>
        <taxon>Dikarya</taxon>
        <taxon>Basidiomycota</taxon>
        <taxon>Agaricomycotina</taxon>
        <taxon>Agaricomycetes</taxon>
        <taxon>Agaricomycetidae</taxon>
        <taxon>Agaricales</taxon>
        <taxon>Agaricineae</taxon>
        <taxon>Psathyrellaceae</taxon>
        <taxon>Ephemerocybe</taxon>
    </lineage>
</organism>
<dbReference type="AlphaFoldDB" id="A0A8H5B6F4"/>
<keyword evidence="5" id="KW-1185">Reference proteome</keyword>
<evidence type="ECO:0000256" key="2">
    <source>
        <dbReference type="SAM" id="Phobius"/>
    </source>
</evidence>
<sequence>MAVLHSFRTLILISLIVQLFSLFLLTNAAPSVSSSSSLAPLSQLLTPRNAQTPPSRPPTNHVHQLIKRERYILGLNTEGNLTASDPKTRLPLLQSPASDGAGAGFDAPAVLWLVLCAVAGFTMLLGGMKMGRFAAGVGIGAAASLAVWPAIINTMSTDGLSDLAITLVVIAFFIAGLVVGLFRVGQLAGMCLLPLLAGFSIGIRIVLLKPQLLVAGEARYAGNWAIIGMFGLVLGGWVLWGRTQRLAVAFGCAGVGSFLAGLTIDLAVKKQSGWSWGLRFLFDRNSSHIVNIIGTGYHPTATTQILLGVSIAVTPIFAYAQHRLFPGPFLSLPSPSYLDPTMGRFVAETETIDESELEKASDPTANASPTSSDSNPNSIRSPRTPNPSLPRANSGPLPPQSPRGVRTPNPFMPAPTPRAGQRTRSEPSLRDSVLGRFSKESSGKQTPSTLRSGASVNFSPKPSPLGSVKSQS</sequence>
<feature type="transmembrane region" description="Helical" evidence="2">
    <location>
        <begin position="133"/>
        <end position="151"/>
    </location>
</feature>
<evidence type="ECO:0000313" key="5">
    <source>
        <dbReference type="Proteomes" id="UP000541558"/>
    </source>
</evidence>
<keyword evidence="3" id="KW-0732">Signal</keyword>
<feature type="transmembrane region" description="Helical" evidence="2">
    <location>
        <begin position="163"/>
        <end position="182"/>
    </location>
</feature>
<gene>
    <name evidence="4" type="ORF">D9611_003729</name>
</gene>
<proteinExistence type="predicted"/>
<feature type="transmembrane region" description="Helical" evidence="2">
    <location>
        <begin position="247"/>
        <end position="268"/>
    </location>
</feature>
<dbReference type="EMBL" id="JAACJK010000219">
    <property type="protein sequence ID" value="KAF5317417.1"/>
    <property type="molecule type" value="Genomic_DNA"/>
</dbReference>
<reference evidence="4 5" key="1">
    <citation type="journal article" date="2020" name="ISME J.">
        <title>Uncovering the hidden diversity of litter-decomposition mechanisms in mushroom-forming fungi.</title>
        <authorList>
            <person name="Floudas D."/>
            <person name="Bentzer J."/>
            <person name="Ahren D."/>
            <person name="Johansson T."/>
            <person name="Persson P."/>
            <person name="Tunlid A."/>
        </authorList>
    </citation>
    <scope>NUCLEOTIDE SEQUENCE [LARGE SCALE GENOMIC DNA]</scope>
    <source>
        <strain evidence="4 5">CBS 175.51</strain>
    </source>
</reference>
<feature type="compositionally biased region" description="Polar residues" evidence="1">
    <location>
        <begin position="363"/>
        <end position="383"/>
    </location>
</feature>
<name>A0A8H5B6F4_9AGAR</name>
<comment type="caution">
    <text evidence="4">The sequence shown here is derived from an EMBL/GenBank/DDBJ whole genome shotgun (WGS) entry which is preliminary data.</text>
</comment>
<feature type="chain" id="PRO_5034748570" description="DUF4203 domain-containing protein" evidence="3">
    <location>
        <begin position="29"/>
        <end position="472"/>
    </location>
</feature>
<feature type="transmembrane region" description="Helical" evidence="2">
    <location>
        <begin position="189"/>
        <end position="208"/>
    </location>
</feature>
<evidence type="ECO:0008006" key="6">
    <source>
        <dbReference type="Google" id="ProtNLM"/>
    </source>
</evidence>
<feature type="signal peptide" evidence="3">
    <location>
        <begin position="1"/>
        <end position="28"/>
    </location>
</feature>